<reference evidence="2" key="2">
    <citation type="submission" date="2023-04" db="EMBL/GenBank/DDBJ databases">
        <title>'Rhodoalgimonas zhirmunskyi' gen. nov., isolated from a red alga.</title>
        <authorList>
            <person name="Nedashkovskaya O.I."/>
            <person name="Otstavnykh N.Y."/>
            <person name="Bystritskaya E.P."/>
            <person name="Balabanova L.A."/>
            <person name="Isaeva M.P."/>
        </authorList>
    </citation>
    <scope>NUCLEOTIDE SEQUENCE</scope>
    <source>
        <strain evidence="2">10Alg 79</strain>
    </source>
</reference>
<feature type="signal peptide" evidence="1">
    <location>
        <begin position="1"/>
        <end position="22"/>
    </location>
</feature>
<dbReference type="EMBL" id="JANFFA010000004">
    <property type="protein sequence ID" value="MDQ2095348.1"/>
    <property type="molecule type" value="Genomic_DNA"/>
</dbReference>
<dbReference type="Proteomes" id="UP001227162">
    <property type="component" value="Unassembled WGS sequence"/>
</dbReference>
<dbReference type="Gene3D" id="3.40.30.10">
    <property type="entry name" value="Glutaredoxin"/>
    <property type="match status" value="1"/>
</dbReference>
<feature type="chain" id="PRO_5042539743" evidence="1">
    <location>
        <begin position="23"/>
        <end position="122"/>
    </location>
</feature>
<proteinExistence type="predicted"/>
<evidence type="ECO:0000256" key="1">
    <source>
        <dbReference type="SAM" id="SignalP"/>
    </source>
</evidence>
<organism evidence="2 3">
    <name type="scientific">Rhodalgimonas zhirmunskyi</name>
    <dbReference type="NCBI Taxonomy" id="2964767"/>
    <lineage>
        <taxon>Bacteria</taxon>
        <taxon>Pseudomonadati</taxon>
        <taxon>Pseudomonadota</taxon>
        <taxon>Alphaproteobacteria</taxon>
        <taxon>Rhodobacterales</taxon>
        <taxon>Roseobacteraceae</taxon>
        <taxon>Rhodalgimonas</taxon>
    </lineage>
</organism>
<name>A0AAJ1X5L0_9RHOB</name>
<protein>
    <submittedName>
        <fullName evidence="2">Thioredoxin family protein</fullName>
    </submittedName>
</protein>
<dbReference type="AlphaFoldDB" id="A0AAJ1X5L0"/>
<evidence type="ECO:0000313" key="3">
    <source>
        <dbReference type="Proteomes" id="UP001227162"/>
    </source>
</evidence>
<sequence>MRPISFVLAAALWVGATLPAFAVELLMVEQKGCYYCRTWNANIAPIYPKTPEGQFAPLRRADLREGPPDGVTYARPVTYTPTFILLEDGTEIGRIEGYPGEDFFWGLLQMMLKEKTDFQDAG</sequence>
<dbReference type="RefSeq" id="WP_317626968.1">
    <property type="nucleotide sequence ID" value="NZ_JANFFA010000004.1"/>
</dbReference>
<gene>
    <name evidence="2" type="ORF">NOI20_14615</name>
</gene>
<evidence type="ECO:0000313" key="2">
    <source>
        <dbReference type="EMBL" id="MDQ2095348.1"/>
    </source>
</evidence>
<keyword evidence="1" id="KW-0732">Signal</keyword>
<dbReference type="SUPFAM" id="SSF52833">
    <property type="entry name" value="Thioredoxin-like"/>
    <property type="match status" value="1"/>
</dbReference>
<dbReference type="InterPro" id="IPR036249">
    <property type="entry name" value="Thioredoxin-like_sf"/>
</dbReference>
<accession>A0AAJ1X5L0</accession>
<comment type="caution">
    <text evidence="2">The sequence shown here is derived from an EMBL/GenBank/DDBJ whole genome shotgun (WGS) entry which is preliminary data.</text>
</comment>
<reference evidence="2" key="1">
    <citation type="submission" date="2022-07" db="EMBL/GenBank/DDBJ databases">
        <authorList>
            <person name="Otstavnykh N."/>
            <person name="Isaeva M."/>
            <person name="Bystritskaya E."/>
        </authorList>
    </citation>
    <scope>NUCLEOTIDE SEQUENCE</scope>
    <source>
        <strain evidence="2">10Alg 79</strain>
    </source>
</reference>
<keyword evidence="3" id="KW-1185">Reference proteome</keyword>